<dbReference type="EMBL" id="VSSQ01004240">
    <property type="protein sequence ID" value="MPM24341.1"/>
    <property type="molecule type" value="Genomic_DNA"/>
</dbReference>
<dbReference type="PROSITE" id="PS51352">
    <property type="entry name" value="THIOREDOXIN_2"/>
    <property type="match status" value="1"/>
</dbReference>
<organism evidence="6">
    <name type="scientific">bioreactor metagenome</name>
    <dbReference type="NCBI Taxonomy" id="1076179"/>
    <lineage>
        <taxon>unclassified sequences</taxon>
        <taxon>metagenomes</taxon>
        <taxon>ecological metagenomes</taxon>
    </lineage>
</organism>
<gene>
    <name evidence="6" type="primary">resA_65</name>
    <name evidence="6" type="ORF">SDC9_70823</name>
</gene>
<dbReference type="GO" id="GO:0045454">
    <property type="term" value="P:cell redox homeostasis"/>
    <property type="evidence" value="ECO:0007669"/>
    <property type="project" value="TreeGrafter"/>
</dbReference>
<keyword evidence="3" id="KW-1015">Disulfide bond</keyword>
<evidence type="ECO:0000256" key="4">
    <source>
        <dbReference type="ARBA" id="ARBA00023284"/>
    </source>
</evidence>
<dbReference type="InterPro" id="IPR017937">
    <property type="entry name" value="Thioredoxin_CS"/>
</dbReference>
<protein>
    <submittedName>
        <fullName evidence="6">Thiol-disulfide oxidoreductase ResA</fullName>
    </submittedName>
</protein>
<evidence type="ECO:0000256" key="1">
    <source>
        <dbReference type="ARBA" id="ARBA00022448"/>
    </source>
</evidence>
<dbReference type="InterPro" id="IPR036249">
    <property type="entry name" value="Thioredoxin-like_sf"/>
</dbReference>
<name>A0A644Y8U3_9ZZZZ</name>
<proteinExistence type="predicted"/>
<keyword evidence="4" id="KW-0676">Redox-active center</keyword>
<dbReference type="PANTHER" id="PTHR45663">
    <property type="entry name" value="GEO12009P1"/>
    <property type="match status" value="1"/>
</dbReference>
<accession>A0A644Y8U3</accession>
<dbReference type="SUPFAM" id="SSF52833">
    <property type="entry name" value="Thioredoxin-like"/>
    <property type="match status" value="1"/>
</dbReference>
<dbReference type="PRINTS" id="PR00421">
    <property type="entry name" value="THIOREDOXIN"/>
</dbReference>
<dbReference type="PROSITE" id="PS00194">
    <property type="entry name" value="THIOREDOXIN_1"/>
    <property type="match status" value="1"/>
</dbReference>
<keyword evidence="1" id="KW-0813">Transport</keyword>
<keyword evidence="2" id="KW-0249">Electron transport</keyword>
<evidence type="ECO:0000256" key="2">
    <source>
        <dbReference type="ARBA" id="ARBA00022982"/>
    </source>
</evidence>
<feature type="domain" description="Thioredoxin" evidence="5">
    <location>
        <begin position="44"/>
        <end position="167"/>
    </location>
</feature>
<dbReference type="GO" id="GO:0005829">
    <property type="term" value="C:cytosol"/>
    <property type="evidence" value="ECO:0007669"/>
    <property type="project" value="TreeGrafter"/>
</dbReference>
<dbReference type="Pfam" id="PF00085">
    <property type="entry name" value="Thioredoxin"/>
    <property type="match status" value="1"/>
</dbReference>
<evidence type="ECO:0000256" key="3">
    <source>
        <dbReference type="ARBA" id="ARBA00023157"/>
    </source>
</evidence>
<reference evidence="6" key="1">
    <citation type="submission" date="2019-08" db="EMBL/GenBank/DDBJ databases">
        <authorList>
            <person name="Kucharzyk K."/>
            <person name="Murdoch R.W."/>
            <person name="Higgins S."/>
            <person name="Loffler F."/>
        </authorList>
    </citation>
    <scope>NUCLEOTIDE SEQUENCE</scope>
</reference>
<evidence type="ECO:0000259" key="5">
    <source>
        <dbReference type="PROSITE" id="PS51352"/>
    </source>
</evidence>
<dbReference type="PANTHER" id="PTHR45663:SF11">
    <property type="entry name" value="GEO12009P1"/>
    <property type="match status" value="1"/>
</dbReference>
<sequence>MIYSIIRMLPYPDYALPLVLFLTMQPRKSNSMKSKTIIIALTLVAIAFSGIQKSLAQNSDKKNNTLILNTDNFDETIKNGVVLVDFWATWCGPCRTQGPIIDQIADSLVGKVVVGKVDIDKNRALSTRYAIQYIPTTIIFVDGVAVDKASGLQTKDVLMKRLSAHIK</sequence>
<dbReference type="GO" id="GO:0015035">
    <property type="term" value="F:protein-disulfide reductase activity"/>
    <property type="evidence" value="ECO:0007669"/>
    <property type="project" value="InterPro"/>
</dbReference>
<dbReference type="InterPro" id="IPR005746">
    <property type="entry name" value="Thioredoxin"/>
</dbReference>
<dbReference type="Gene3D" id="3.40.30.10">
    <property type="entry name" value="Glutaredoxin"/>
    <property type="match status" value="1"/>
</dbReference>
<comment type="caution">
    <text evidence="6">The sequence shown here is derived from an EMBL/GenBank/DDBJ whole genome shotgun (WGS) entry which is preliminary data.</text>
</comment>
<evidence type="ECO:0000313" key="6">
    <source>
        <dbReference type="EMBL" id="MPM24341.1"/>
    </source>
</evidence>
<dbReference type="CDD" id="cd02947">
    <property type="entry name" value="TRX_family"/>
    <property type="match status" value="1"/>
</dbReference>
<dbReference type="NCBIfam" id="TIGR01068">
    <property type="entry name" value="thioredoxin"/>
    <property type="match status" value="1"/>
</dbReference>
<dbReference type="AlphaFoldDB" id="A0A644Y8U3"/>
<dbReference type="InterPro" id="IPR013766">
    <property type="entry name" value="Thioredoxin_domain"/>
</dbReference>